<dbReference type="PANTHER" id="PTHR35303">
    <property type="entry name" value="OS02G0197800 PROTEIN"/>
    <property type="match status" value="1"/>
</dbReference>
<organism evidence="4 5">
    <name type="scientific">Dictyobacter kobayashii</name>
    <dbReference type="NCBI Taxonomy" id="2014872"/>
    <lineage>
        <taxon>Bacteria</taxon>
        <taxon>Bacillati</taxon>
        <taxon>Chloroflexota</taxon>
        <taxon>Ktedonobacteria</taxon>
        <taxon>Ktedonobacterales</taxon>
        <taxon>Dictyobacteraceae</taxon>
        <taxon>Dictyobacter</taxon>
    </lineage>
</organism>
<gene>
    <name evidence="4" type="ORF">KDK_45160</name>
</gene>
<dbReference type="InterPro" id="IPR010376">
    <property type="entry name" value="GBBH-like_N"/>
</dbReference>
<keyword evidence="5" id="KW-1185">Reference proteome</keyword>
<protein>
    <recommendedName>
        <fullName evidence="3">Gamma-butyrobetaine hydroxylase-like N-terminal domain-containing protein</fullName>
    </recommendedName>
</protein>
<feature type="domain" description="Gamma-butyrobetaine hydroxylase-like N-terminal" evidence="3">
    <location>
        <begin position="15"/>
        <end position="100"/>
    </location>
</feature>
<proteinExistence type="predicted"/>
<keyword evidence="1" id="KW-0479">Metal-binding</keyword>
<evidence type="ECO:0000256" key="1">
    <source>
        <dbReference type="ARBA" id="ARBA00022723"/>
    </source>
</evidence>
<dbReference type="RefSeq" id="WP_126552348.1">
    <property type="nucleotide sequence ID" value="NZ_BIFS01000001.1"/>
</dbReference>
<reference evidence="5" key="1">
    <citation type="submission" date="2018-12" db="EMBL/GenBank/DDBJ databases">
        <title>Tengunoibacter tsumagoiensis gen. nov., sp. nov., Dictyobacter kobayashii sp. nov., D. alpinus sp. nov., and D. joshuensis sp. nov. and description of Dictyobacteraceae fam. nov. within the order Ktedonobacterales isolated from Tengu-no-mugimeshi.</title>
        <authorList>
            <person name="Wang C.M."/>
            <person name="Zheng Y."/>
            <person name="Sakai Y."/>
            <person name="Toyoda A."/>
            <person name="Minakuchi Y."/>
            <person name="Abe K."/>
            <person name="Yokota A."/>
            <person name="Yabe S."/>
        </authorList>
    </citation>
    <scope>NUCLEOTIDE SEQUENCE [LARGE SCALE GENOMIC DNA]</scope>
    <source>
        <strain evidence="5">Uno11</strain>
    </source>
</reference>
<dbReference type="EMBL" id="BIFS01000001">
    <property type="protein sequence ID" value="GCE20716.1"/>
    <property type="molecule type" value="Genomic_DNA"/>
</dbReference>
<dbReference type="InterPro" id="IPR038492">
    <property type="entry name" value="GBBH-like_N_sf"/>
</dbReference>
<name>A0A402ANM3_9CHLR</name>
<sequence length="113" mass="13113">MSQYNHPTPTSFFLDEEKRTLYLSWSDEHESVHDWERLRWACPCAWCAGEGGVPGVLASKKSLSREETTLINIEPVGRYGLTPVWEDGHKTGIYTYEKLRAMCECDECRKKRL</sequence>
<dbReference type="Gene3D" id="3.30.2020.30">
    <property type="match status" value="1"/>
</dbReference>
<keyword evidence="2" id="KW-0408">Iron</keyword>
<dbReference type="Proteomes" id="UP000287188">
    <property type="component" value="Unassembled WGS sequence"/>
</dbReference>
<dbReference type="AlphaFoldDB" id="A0A402ANM3"/>
<evidence type="ECO:0000313" key="5">
    <source>
        <dbReference type="Proteomes" id="UP000287188"/>
    </source>
</evidence>
<evidence type="ECO:0000259" key="3">
    <source>
        <dbReference type="Pfam" id="PF06155"/>
    </source>
</evidence>
<evidence type="ECO:0000256" key="2">
    <source>
        <dbReference type="ARBA" id="ARBA00023004"/>
    </source>
</evidence>
<accession>A0A402ANM3</accession>
<dbReference type="GO" id="GO:0046872">
    <property type="term" value="F:metal ion binding"/>
    <property type="evidence" value="ECO:0007669"/>
    <property type="project" value="UniProtKB-KW"/>
</dbReference>
<comment type="caution">
    <text evidence="4">The sequence shown here is derived from an EMBL/GenBank/DDBJ whole genome shotgun (WGS) entry which is preliminary data.</text>
</comment>
<dbReference type="OrthoDB" id="9794178at2"/>
<evidence type="ECO:0000313" key="4">
    <source>
        <dbReference type="EMBL" id="GCE20716.1"/>
    </source>
</evidence>
<dbReference type="Pfam" id="PF06155">
    <property type="entry name" value="GBBH-like_N"/>
    <property type="match status" value="1"/>
</dbReference>